<dbReference type="AlphaFoldDB" id="A0A149USL7"/>
<evidence type="ECO:0000313" key="2">
    <source>
        <dbReference type="EMBL" id="KXV02487.1"/>
    </source>
</evidence>
<evidence type="ECO:0000313" key="5">
    <source>
        <dbReference type="Proteomes" id="UP000075473"/>
    </source>
</evidence>
<feature type="transmembrane region" description="Helical" evidence="1">
    <location>
        <begin position="122"/>
        <end position="147"/>
    </location>
</feature>
<name>A0A149USL7_9PROT</name>
<proteinExistence type="predicted"/>
<evidence type="ECO:0000256" key="1">
    <source>
        <dbReference type="SAM" id="Phobius"/>
    </source>
</evidence>
<dbReference type="EMBL" id="LHZY01000041">
    <property type="protein sequence ID" value="KXV71009.1"/>
    <property type="molecule type" value="Genomic_DNA"/>
</dbReference>
<evidence type="ECO:0000313" key="3">
    <source>
        <dbReference type="EMBL" id="KXV71009.1"/>
    </source>
</evidence>
<gene>
    <name evidence="2" type="ORF">AD928_00875</name>
    <name evidence="3" type="ORF">AD952_10935</name>
</gene>
<protein>
    <recommendedName>
        <fullName evidence="6">Helix-turn-helix domain-containing protein</fullName>
    </recommendedName>
</protein>
<accession>A0A149USL7</accession>
<dbReference type="PATRIC" id="fig|178900.5.peg.2713"/>
<keyword evidence="1" id="KW-0812">Transmembrane</keyword>
<keyword evidence="1" id="KW-1133">Transmembrane helix</keyword>
<evidence type="ECO:0000313" key="4">
    <source>
        <dbReference type="Proteomes" id="UP000075312"/>
    </source>
</evidence>
<comment type="caution">
    <text evidence="3">The sequence shown here is derived from an EMBL/GenBank/DDBJ whole genome shotgun (WGS) entry which is preliminary data.</text>
</comment>
<dbReference type="EMBL" id="LHZA01000073">
    <property type="protein sequence ID" value="KXV02487.1"/>
    <property type="molecule type" value="Genomic_DNA"/>
</dbReference>
<dbReference type="Proteomes" id="UP000075312">
    <property type="component" value="Unassembled WGS sequence"/>
</dbReference>
<evidence type="ECO:0008006" key="6">
    <source>
        <dbReference type="Google" id="ProtNLM"/>
    </source>
</evidence>
<reference evidence="4 5" key="1">
    <citation type="submission" date="2015-06" db="EMBL/GenBank/DDBJ databases">
        <title>Improved classification and identification of acetic acid bacteria using matrix-assisted laser desorption/ionization time-of-flight mass spectrometry; Gluconobacter nephelii and Gluconobacter uchimurae are later heterotypic synonyms of Gluconobacter japonicus and Gluconobacter oxydans, respectively.</title>
        <authorList>
            <person name="Li L."/>
            <person name="Cleenwerck I."/>
            <person name="De Vuyst L."/>
            <person name="Vandamme P."/>
        </authorList>
    </citation>
    <scope>NUCLEOTIDE SEQUENCE [LARGE SCALE GENOMIC DNA]</scope>
    <source>
        <strain evidence="3 4">LMG 1608</strain>
        <strain evidence="2 5">LMG 1625</strain>
    </source>
</reference>
<organism evidence="3 4">
    <name type="scientific">Acetobacter cerevisiae</name>
    <dbReference type="NCBI Taxonomy" id="178900"/>
    <lineage>
        <taxon>Bacteria</taxon>
        <taxon>Pseudomonadati</taxon>
        <taxon>Pseudomonadota</taxon>
        <taxon>Alphaproteobacteria</taxon>
        <taxon>Acetobacterales</taxon>
        <taxon>Acetobacteraceae</taxon>
        <taxon>Acetobacter</taxon>
    </lineage>
</organism>
<sequence>MEAEGMSSTRIDKWNLAGAHSASAHLRLYTQNRRVCRMSAAKSGALEIEFHGLLRYPEAAAYIGLAEGTLRNQHEALGIRSLKIGRIRCFRIEDLDDFIARKILETERKQLPKKRRGRGESLVFSPDFSFWLVIAALLLAALIRLSFLTA</sequence>
<keyword evidence="1" id="KW-0472">Membrane</keyword>
<dbReference type="Proteomes" id="UP000075473">
    <property type="component" value="Unassembled WGS sequence"/>
</dbReference>